<name>A0A5R8PCS1_9NOCA</name>
<dbReference type="EMBL" id="VBUU01000016">
    <property type="protein sequence ID" value="TLG08784.1"/>
    <property type="molecule type" value="Genomic_DNA"/>
</dbReference>
<gene>
    <name evidence="1" type="ORF">FEK35_16510</name>
</gene>
<dbReference type="RefSeq" id="WP_138456906.1">
    <property type="nucleotide sequence ID" value="NZ_VBUU01000016.1"/>
</dbReference>
<comment type="caution">
    <text evidence="1">The sequence shown here is derived from an EMBL/GenBank/DDBJ whole genome shotgun (WGS) entry which is preliminary data.</text>
</comment>
<dbReference type="AlphaFoldDB" id="A0A5R8PCS1"/>
<sequence>MSKTAIGSDDDISPIARRYVDRVCRMQDELRFHGLAARIDGVEQTRVVERHGVTTVVARTCDIPHRYLLGIAGFRLAQYVRLGFMSAPRMARDALFCEPLDDLNPDDWHIVCLDSASGEILGYLELAGNGGPAEPVRANPGRRLFPVEEVHGIDIFELVDAPRHLSTENVREVKRMVHNRAIADRRLRYRVSVELILGTQWVAAEATPAMLVVVGDAEAHVALRHIATVGLNPIVLSGTDPRLPDDHLLGPCYRTRSLVEPFYGEVPGAEELAHRRAIAEKVVSDPNILANLRLLVADELKSRIVRTSISRSAQAV</sequence>
<evidence type="ECO:0000313" key="2">
    <source>
        <dbReference type="Proteomes" id="UP000308349"/>
    </source>
</evidence>
<dbReference type="OrthoDB" id="5175311at2"/>
<dbReference type="Proteomes" id="UP000308349">
    <property type="component" value="Unassembled WGS sequence"/>
</dbReference>
<protein>
    <submittedName>
        <fullName evidence="1">Uncharacterized protein</fullName>
    </submittedName>
</protein>
<accession>A0A5R8PCS1</accession>
<organism evidence="1 2">
    <name type="scientific">Nocardia cyriacigeorgica</name>
    <dbReference type="NCBI Taxonomy" id="135487"/>
    <lineage>
        <taxon>Bacteria</taxon>
        <taxon>Bacillati</taxon>
        <taxon>Actinomycetota</taxon>
        <taxon>Actinomycetes</taxon>
        <taxon>Mycobacteriales</taxon>
        <taxon>Nocardiaceae</taxon>
        <taxon>Nocardia</taxon>
    </lineage>
</organism>
<evidence type="ECO:0000313" key="1">
    <source>
        <dbReference type="EMBL" id="TLG08784.1"/>
    </source>
</evidence>
<reference evidence="1 2" key="1">
    <citation type="submission" date="2019-05" db="EMBL/GenBank/DDBJ databases">
        <title>Genomes sequences of two Nocardia cyriacigeorgica environmental isolates, type strains Nocardia asteroides ATCC 19247 and Nocardia cyriacigeorgica DSM 44484.</title>
        <authorList>
            <person name="Vautrin F."/>
            <person name="Bergeron E."/>
            <person name="Dubost A."/>
            <person name="Abrouk D."/>
            <person name="Rodriguez Nava V."/>
            <person name="Pujic P."/>
        </authorList>
    </citation>
    <scope>NUCLEOTIDE SEQUENCE [LARGE SCALE GENOMIC DNA]</scope>
    <source>
        <strain evidence="1 2">EML 1456</strain>
    </source>
</reference>
<proteinExistence type="predicted"/>